<feature type="transmembrane region" description="Helical" evidence="1">
    <location>
        <begin position="229"/>
        <end position="252"/>
    </location>
</feature>
<evidence type="ECO:0000313" key="3">
    <source>
        <dbReference type="Proteomes" id="UP000095495"/>
    </source>
</evidence>
<feature type="transmembrane region" description="Helical" evidence="1">
    <location>
        <begin position="95"/>
        <end position="115"/>
    </location>
</feature>
<accession>A0A173RZU4</accession>
<gene>
    <name evidence="2" type="ORF">ERS852420_00925</name>
</gene>
<dbReference type="RefSeq" id="WP_172679144.1">
    <property type="nucleotide sequence ID" value="NZ_CYXV01000003.1"/>
</dbReference>
<dbReference type="Proteomes" id="UP000095495">
    <property type="component" value="Unassembled WGS sequence"/>
</dbReference>
<feature type="transmembrane region" description="Helical" evidence="1">
    <location>
        <begin position="17"/>
        <end position="37"/>
    </location>
</feature>
<organism evidence="2 3">
    <name type="scientific">Roseburia faecis</name>
    <dbReference type="NCBI Taxonomy" id="301302"/>
    <lineage>
        <taxon>Bacteria</taxon>
        <taxon>Bacillati</taxon>
        <taxon>Bacillota</taxon>
        <taxon>Clostridia</taxon>
        <taxon>Lachnospirales</taxon>
        <taxon>Lachnospiraceae</taxon>
        <taxon>Roseburia</taxon>
    </lineage>
</organism>
<proteinExistence type="predicted"/>
<feature type="transmembrane region" description="Helical" evidence="1">
    <location>
        <begin position="187"/>
        <end position="208"/>
    </location>
</feature>
<dbReference type="EMBL" id="CYXV01000003">
    <property type="protein sequence ID" value="CUM82628.1"/>
    <property type="molecule type" value="Genomic_DNA"/>
</dbReference>
<evidence type="ECO:0000313" key="2">
    <source>
        <dbReference type="EMBL" id="CUM82628.1"/>
    </source>
</evidence>
<protein>
    <submittedName>
        <fullName evidence="2">Uncharacterized protein conserved in bacteria</fullName>
    </submittedName>
</protein>
<dbReference type="AlphaFoldDB" id="A0A173RZU4"/>
<feature type="transmembrane region" description="Helical" evidence="1">
    <location>
        <begin position="135"/>
        <end position="157"/>
    </location>
</feature>
<reference evidence="2 3" key="1">
    <citation type="submission" date="2015-09" db="EMBL/GenBank/DDBJ databases">
        <authorList>
            <consortium name="Pathogen Informatics"/>
        </authorList>
    </citation>
    <scope>NUCLEOTIDE SEQUENCE [LARGE SCALE GENOMIC DNA]</scope>
    <source>
        <strain evidence="2 3">2789STDY5608863</strain>
    </source>
</reference>
<name>A0A173RZU4_9FIRM</name>
<evidence type="ECO:0000256" key="1">
    <source>
        <dbReference type="SAM" id="Phobius"/>
    </source>
</evidence>
<keyword evidence="1" id="KW-0472">Membrane</keyword>
<keyword evidence="1" id="KW-0812">Transmembrane</keyword>
<sequence length="260" mass="29020">MLNLILCECKKFKRRQIFILATLAAFIFPIIITALFWNTPDPDFENLFAGIVDYGDFLLLLPILVIVASSMFFTEQDNGTLKNIEMVPVSRNQIVISKLSVMLILAVVYTVGGYLASAVCAKILGMILTGFLTKLILSIALGIMTYIAALPCILLVVWFNKNDIISVVITLFYTILNYVVHYTDAGMLVPTGFNIGTILPIPLIYRWIYSFFSPGQGASLEFYQKMEPYFVATPICIGILLVIGAVSVIVIFKVYKRREG</sequence>
<feature type="transmembrane region" description="Helical" evidence="1">
    <location>
        <begin position="57"/>
        <end position="74"/>
    </location>
</feature>
<dbReference type="Pfam" id="PF12730">
    <property type="entry name" value="ABC2_membrane_4"/>
    <property type="match status" value="1"/>
</dbReference>
<keyword evidence="1" id="KW-1133">Transmembrane helix</keyword>
<feature type="transmembrane region" description="Helical" evidence="1">
    <location>
        <begin position="164"/>
        <end position="181"/>
    </location>
</feature>